<organism evidence="2 3">
    <name type="scientific">Tanacetum coccineum</name>
    <dbReference type="NCBI Taxonomy" id="301880"/>
    <lineage>
        <taxon>Eukaryota</taxon>
        <taxon>Viridiplantae</taxon>
        <taxon>Streptophyta</taxon>
        <taxon>Embryophyta</taxon>
        <taxon>Tracheophyta</taxon>
        <taxon>Spermatophyta</taxon>
        <taxon>Magnoliopsida</taxon>
        <taxon>eudicotyledons</taxon>
        <taxon>Gunneridae</taxon>
        <taxon>Pentapetalae</taxon>
        <taxon>asterids</taxon>
        <taxon>campanulids</taxon>
        <taxon>Asterales</taxon>
        <taxon>Asteraceae</taxon>
        <taxon>Asteroideae</taxon>
        <taxon>Anthemideae</taxon>
        <taxon>Anthemidinae</taxon>
        <taxon>Tanacetum</taxon>
    </lineage>
</organism>
<accession>A0ABQ5CTB3</accession>
<evidence type="ECO:0000313" key="2">
    <source>
        <dbReference type="EMBL" id="GJT29662.1"/>
    </source>
</evidence>
<name>A0ABQ5CTB3_9ASTR</name>
<keyword evidence="3" id="KW-1185">Reference proteome</keyword>
<comment type="caution">
    <text evidence="2">The sequence shown here is derived from an EMBL/GenBank/DDBJ whole genome shotgun (WGS) entry which is preliminary data.</text>
</comment>
<evidence type="ECO:0000313" key="3">
    <source>
        <dbReference type="Proteomes" id="UP001151760"/>
    </source>
</evidence>
<dbReference type="Proteomes" id="UP001151760">
    <property type="component" value="Unassembled WGS sequence"/>
</dbReference>
<evidence type="ECO:0000256" key="1">
    <source>
        <dbReference type="SAM" id="MobiDB-lite"/>
    </source>
</evidence>
<reference evidence="2" key="1">
    <citation type="journal article" date="2022" name="Int. J. Mol. Sci.">
        <title>Draft Genome of Tanacetum Coccineum: Genomic Comparison of Closely Related Tanacetum-Family Plants.</title>
        <authorList>
            <person name="Yamashiro T."/>
            <person name="Shiraishi A."/>
            <person name="Nakayama K."/>
            <person name="Satake H."/>
        </authorList>
    </citation>
    <scope>NUCLEOTIDE SEQUENCE</scope>
</reference>
<dbReference type="EMBL" id="BQNB010014561">
    <property type="protein sequence ID" value="GJT29662.1"/>
    <property type="molecule type" value="Genomic_DNA"/>
</dbReference>
<sequence>MNRNNYGATQHIAVQIASIGAKQQAPQVVGLGSLRTAVGRRTGETWSLEEKGGMDIANIMRKRSKPNKHRHGNGKSVQKPDVC</sequence>
<feature type="region of interest" description="Disordered" evidence="1">
    <location>
        <begin position="61"/>
        <end position="83"/>
    </location>
</feature>
<proteinExistence type="predicted"/>
<gene>
    <name evidence="2" type="ORF">Tco_0909937</name>
</gene>
<feature type="compositionally biased region" description="Basic residues" evidence="1">
    <location>
        <begin position="61"/>
        <end position="73"/>
    </location>
</feature>
<protein>
    <submittedName>
        <fullName evidence="2">Uncharacterized protein</fullName>
    </submittedName>
</protein>
<reference evidence="2" key="2">
    <citation type="submission" date="2022-01" db="EMBL/GenBank/DDBJ databases">
        <authorList>
            <person name="Yamashiro T."/>
            <person name="Shiraishi A."/>
            <person name="Satake H."/>
            <person name="Nakayama K."/>
        </authorList>
    </citation>
    <scope>NUCLEOTIDE SEQUENCE</scope>
</reference>